<keyword evidence="2" id="KW-1185">Reference proteome</keyword>
<proteinExistence type="predicted"/>
<evidence type="ECO:0000313" key="2">
    <source>
        <dbReference type="Proteomes" id="UP000821865"/>
    </source>
</evidence>
<sequence length="209" mass="22740">MPVRRDVLRKQAREGVCYGLWVTVGTALGLGLLQAPVRYTGDRAVPMLVVLASLLEVVGCAWLRLFGTSSSHSYGQRIRVAGSVVTAVVSVGLSIVFFHVLAVLDSQQTLWFGVHMTMVTILPLILSGGHTSIGALQKTIVDQKFCEVPLDWIQRWGSRGALFGAWLGAIALVLDWDRPWQRWPTPCVVGSLLFRGPAMVVASCILASQ</sequence>
<organism evidence="1 2">
    <name type="scientific">Dermacentor silvarum</name>
    <name type="common">Tick</name>
    <dbReference type="NCBI Taxonomy" id="543639"/>
    <lineage>
        <taxon>Eukaryota</taxon>
        <taxon>Metazoa</taxon>
        <taxon>Ecdysozoa</taxon>
        <taxon>Arthropoda</taxon>
        <taxon>Chelicerata</taxon>
        <taxon>Arachnida</taxon>
        <taxon>Acari</taxon>
        <taxon>Parasitiformes</taxon>
        <taxon>Ixodida</taxon>
        <taxon>Ixodoidea</taxon>
        <taxon>Ixodidae</taxon>
        <taxon>Rhipicephalinae</taxon>
        <taxon>Dermacentor</taxon>
    </lineage>
</organism>
<accession>A0ACB8CIC7</accession>
<name>A0ACB8CIC7_DERSI</name>
<gene>
    <name evidence="1" type="ORF">HPB49_025022</name>
</gene>
<comment type="caution">
    <text evidence="1">The sequence shown here is derived from an EMBL/GenBank/DDBJ whole genome shotgun (WGS) entry which is preliminary data.</text>
</comment>
<dbReference type="Proteomes" id="UP000821865">
    <property type="component" value="Chromosome 7"/>
</dbReference>
<evidence type="ECO:0000313" key="1">
    <source>
        <dbReference type="EMBL" id="KAH7942538.1"/>
    </source>
</evidence>
<protein>
    <submittedName>
        <fullName evidence="1">Uncharacterized protein</fullName>
    </submittedName>
</protein>
<dbReference type="EMBL" id="CM023476">
    <property type="protein sequence ID" value="KAH7942538.1"/>
    <property type="molecule type" value="Genomic_DNA"/>
</dbReference>
<reference evidence="1" key="1">
    <citation type="submission" date="2020-05" db="EMBL/GenBank/DDBJ databases">
        <title>Large-scale comparative analyses of tick genomes elucidate their genetic diversity and vector capacities.</title>
        <authorList>
            <person name="Jia N."/>
            <person name="Wang J."/>
            <person name="Shi W."/>
            <person name="Du L."/>
            <person name="Sun Y."/>
            <person name="Zhan W."/>
            <person name="Jiang J."/>
            <person name="Wang Q."/>
            <person name="Zhang B."/>
            <person name="Ji P."/>
            <person name="Sakyi L.B."/>
            <person name="Cui X."/>
            <person name="Yuan T."/>
            <person name="Jiang B."/>
            <person name="Yang W."/>
            <person name="Lam T.T.-Y."/>
            <person name="Chang Q."/>
            <person name="Ding S."/>
            <person name="Wang X."/>
            <person name="Zhu J."/>
            <person name="Ruan X."/>
            <person name="Zhao L."/>
            <person name="Wei J."/>
            <person name="Que T."/>
            <person name="Du C."/>
            <person name="Cheng J."/>
            <person name="Dai P."/>
            <person name="Han X."/>
            <person name="Huang E."/>
            <person name="Gao Y."/>
            <person name="Liu J."/>
            <person name="Shao H."/>
            <person name="Ye R."/>
            <person name="Li L."/>
            <person name="Wei W."/>
            <person name="Wang X."/>
            <person name="Wang C."/>
            <person name="Yang T."/>
            <person name="Huo Q."/>
            <person name="Li W."/>
            <person name="Guo W."/>
            <person name="Chen H."/>
            <person name="Zhou L."/>
            <person name="Ni X."/>
            <person name="Tian J."/>
            <person name="Zhou Y."/>
            <person name="Sheng Y."/>
            <person name="Liu T."/>
            <person name="Pan Y."/>
            <person name="Xia L."/>
            <person name="Li J."/>
            <person name="Zhao F."/>
            <person name="Cao W."/>
        </authorList>
    </citation>
    <scope>NUCLEOTIDE SEQUENCE</scope>
    <source>
        <strain evidence="1">Dsil-2018</strain>
    </source>
</reference>